<evidence type="ECO:0000256" key="1">
    <source>
        <dbReference type="ARBA" id="ARBA00001946"/>
    </source>
</evidence>
<comment type="similarity">
    <text evidence="3 10 13">Belongs to the IPP transferase family.</text>
</comment>
<dbReference type="InterPro" id="IPR018022">
    <property type="entry name" value="IPT"/>
</dbReference>
<evidence type="ECO:0000256" key="9">
    <source>
        <dbReference type="ARBA" id="ARBA00049563"/>
    </source>
</evidence>
<name>A0ABY5Y0C0_9BACT</name>
<dbReference type="Gene3D" id="3.40.50.300">
    <property type="entry name" value="P-loop containing nucleotide triphosphate hydrolases"/>
    <property type="match status" value="1"/>
</dbReference>
<feature type="binding site" evidence="10">
    <location>
        <begin position="11"/>
        <end position="16"/>
    </location>
    <ligand>
        <name>substrate</name>
    </ligand>
</feature>
<evidence type="ECO:0000313" key="15">
    <source>
        <dbReference type="Proteomes" id="UP001058120"/>
    </source>
</evidence>
<comment type="catalytic activity">
    <reaction evidence="9 10 11">
        <text>adenosine(37) in tRNA + dimethylallyl diphosphate = N(6)-dimethylallyladenosine(37) in tRNA + diphosphate</text>
        <dbReference type="Rhea" id="RHEA:26482"/>
        <dbReference type="Rhea" id="RHEA-COMP:10162"/>
        <dbReference type="Rhea" id="RHEA-COMP:10375"/>
        <dbReference type="ChEBI" id="CHEBI:33019"/>
        <dbReference type="ChEBI" id="CHEBI:57623"/>
        <dbReference type="ChEBI" id="CHEBI:74411"/>
        <dbReference type="ChEBI" id="CHEBI:74415"/>
        <dbReference type="EC" id="2.5.1.75"/>
    </reaction>
</comment>
<dbReference type="InterPro" id="IPR027417">
    <property type="entry name" value="P-loop_NTPase"/>
</dbReference>
<dbReference type="Gene3D" id="1.10.20.140">
    <property type="match status" value="1"/>
</dbReference>
<dbReference type="SUPFAM" id="SSF52540">
    <property type="entry name" value="P-loop containing nucleoside triphosphate hydrolases"/>
    <property type="match status" value="1"/>
</dbReference>
<keyword evidence="15" id="KW-1185">Reference proteome</keyword>
<feature type="site" description="Interaction with substrate tRNA" evidence="10">
    <location>
        <position position="101"/>
    </location>
</feature>
<dbReference type="HAMAP" id="MF_00185">
    <property type="entry name" value="IPP_trans"/>
    <property type="match status" value="1"/>
</dbReference>
<keyword evidence="8 10" id="KW-0460">Magnesium</keyword>
<dbReference type="GO" id="GO:0052381">
    <property type="term" value="F:tRNA dimethylallyltransferase activity"/>
    <property type="evidence" value="ECO:0007669"/>
    <property type="project" value="UniProtKB-EC"/>
</dbReference>
<accession>A0ABY5Y0C0</accession>
<evidence type="ECO:0000256" key="11">
    <source>
        <dbReference type="RuleBase" id="RU003783"/>
    </source>
</evidence>
<evidence type="ECO:0000256" key="7">
    <source>
        <dbReference type="ARBA" id="ARBA00022840"/>
    </source>
</evidence>
<evidence type="ECO:0000256" key="12">
    <source>
        <dbReference type="RuleBase" id="RU003784"/>
    </source>
</evidence>
<dbReference type="PANTHER" id="PTHR11088">
    <property type="entry name" value="TRNA DIMETHYLALLYLTRANSFERASE"/>
    <property type="match status" value="1"/>
</dbReference>
<organism evidence="14 15">
    <name type="scientific">Taurinivorans muris</name>
    <dbReference type="NCBI Taxonomy" id="2787751"/>
    <lineage>
        <taxon>Bacteria</taxon>
        <taxon>Pseudomonadati</taxon>
        <taxon>Thermodesulfobacteriota</taxon>
        <taxon>Desulfovibrionia</taxon>
        <taxon>Desulfovibrionales</taxon>
        <taxon>Desulfovibrionaceae</taxon>
        <taxon>Taurinivorans</taxon>
    </lineage>
</organism>
<keyword evidence="6 10" id="KW-0547">Nucleotide-binding</keyword>
<gene>
    <name evidence="10 14" type="primary">miaA</name>
    <name evidence="14" type="ORF">JBF11_05730</name>
</gene>
<evidence type="ECO:0000256" key="5">
    <source>
        <dbReference type="ARBA" id="ARBA00022694"/>
    </source>
</evidence>
<evidence type="ECO:0000256" key="6">
    <source>
        <dbReference type="ARBA" id="ARBA00022741"/>
    </source>
</evidence>
<keyword evidence="4 10" id="KW-0808">Transferase</keyword>
<dbReference type="EC" id="2.5.1.75" evidence="10"/>
<feature type="binding site" evidence="10">
    <location>
        <begin position="9"/>
        <end position="16"/>
    </location>
    <ligand>
        <name>ATP</name>
        <dbReference type="ChEBI" id="CHEBI:30616"/>
    </ligand>
</feature>
<reference evidence="14" key="1">
    <citation type="submission" date="2020-12" db="EMBL/GenBank/DDBJ databases">
        <title>Taurinivorans muris gen. nov., sp. nov., fundamental and realized metabolic niche of a ubiquitous sulfidogenic bacterium in the murine intestine.</title>
        <authorList>
            <person name="Ye H."/>
            <person name="Hanson B.T."/>
            <person name="Loy A."/>
        </authorList>
    </citation>
    <scope>NUCLEOTIDE SEQUENCE</scope>
    <source>
        <strain evidence="14">LT0009</strain>
    </source>
</reference>
<evidence type="ECO:0000256" key="2">
    <source>
        <dbReference type="ARBA" id="ARBA00003213"/>
    </source>
</evidence>
<keyword evidence="7 10" id="KW-0067">ATP-binding</keyword>
<proteinExistence type="inferred from homology"/>
<dbReference type="PANTHER" id="PTHR11088:SF60">
    <property type="entry name" value="TRNA DIMETHYLALLYLTRANSFERASE"/>
    <property type="match status" value="1"/>
</dbReference>
<evidence type="ECO:0000256" key="13">
    <source>
        <dbReference type="RuleBase" id="RU003785"/>
    </source>
</evidence>
<dbReference type="Proteomes" id="UP001058120">
    <property type="component" value="Chromosome"/>
</dbReference>
<comment type="subunit">
    <text evidence="10">Monomer.</text>
</comment>
<protein>
    <recommendedName>
        <fullName evidence="10">tRNA dimethylallyltransferase</fullName>
        <ecNumber evidence="10">2.5.1.75</ecNumber>
    </recommendedName>
    <alternativeName>
        <fullName evidence="10">Dimethylallyl diphosphate:tRNA dimethylallyltransferase</fullName>
        <shortName evidence="10">DMAPP:tRNA dimethylallyltransferase</shortName>
        <shortName evidence="10">DMATase</shortName>
    </alternativeName>
    <alternativeName>
        <fullName evidence="10">Isopentenyl-diphosphate:tRNA isopentenyltransferase</fullName>
        <shortName evidence="10">IPP transferase</shortName>
        <shortName evidence="10">IPPT</shortName>
        <shortName evidence="10">IPTase</shortName>
    </alternativeName>
</protein>
<dbReference type="EMBL" id="CP065938">
    <property type="protein sequence ID" value="UWX04986.1"/>
    <property type="molecule type" value="Genomic_DNA"/>
</dbReference>
<sequence length="302" mass="34094">MNKVICIMGPTGSGKTAQSLAMAKAGLPVCIINADSRQLYKDFPIISAQPDTEEKALCPHMLFGYLETKEASSAGDWLEKAKNEIELAHARGQIPVLVGGTGFYFRALFDGIVKIPDIPQDIHTHFIQEIQKKGSRALYAELQKTDREYAEKIHFNDKQRIARALEVFAATGKKFSEWHKETPKNTEYDVLRIGIGLPLSELSPFLYKRTALMLENGAMEEAKTALEHCPDISAPGWSGIGCIELADYLLGKHSLEECKTLWNKNTRAYAKRQWTWFRADPRIHWFRPEEQSLPAILDFLNA</sequence>
<comment type="caution">
    <text evidence="10">Lacks conserved residue(s) required for the propagation of feature annotation.</text>
</comment>
<evidence type="ECO:0000256" key="3">
    <source>
        <dbReference type="ARBA" id="ARBA00005842"/>
    </source>
</evidence>
<comment type="cofactor">
    <cofactor evidence="1 10">
        <name>Mg(2+)</name>
        <dbReference type="ChEBI" id="CHEBI:18420"/>
    </cofactor>
</comment>
<feature type="region of interest" description="Interaction with substrate tRNA" evidence="10">
    <location>
        <begin position="159"/>
        <end position="163"/>
    </location>
</feature>
<evidence type="ECO:0000256" key="4">
    <source>
        <dbReference type="ARBA" id="ARBA00022679"/>
    </source>
</evidence>
<dbReference type="InterPro" id="IPR039657">
    <property type="entry name" value="Dimethylallyltransferase"/>
</dbReference>
<evidence type="ECO:0000256" key="10">
    <source>
        <dbReference type="HAMAP-Rule" id="MF_00185"/>
    </source>
</evidence>
<evidence type="ECO:0000313" key="14">
    <source>
        <dbReference type="EMBL" id="UWX04986.1"/>
    </source>
</evidence>
<feature type="region of interest" description="Interaction with substrate tRNA" evidence="10">
    <location>
        <begin position="35"/>
        <end position="38"/>
    </location>
</feature>
<dbReference type="NCBIfam" id="TIGR00174">
    <property type="entry name" value="miaA"/>
    <property type="match status" value="1"/>
</dbReference>
<evidence type="ECO:0000256" key="8">
    <source>
        <dbReference type="ARBA" id="ARBA00022842"/>
    </source>
</evidence>
<dbReference type="Pfam" id="PF01715">
    <property type="entry name" value="IPPT"/>
    <property type="match status" value="1"/>
</dbReference>
<comment type="function">
    <text evidence="2 10 12">Catalyzes the transfer of a dimethylallyl group onto the adenine at position 37 in tRNAs that read codons beginning with uridine, leading to the formation of N6-(dimethylallyl)adenosine (i(6)A).</text>
</comment>
<dbReference type="RefSeq" id="WP_334314541.1">
    <property type="nucleotide sequence ID" value="NZ_CP065938.1"/>
</dbReference>
<keyword evidence="5 10" id="KW-0819">tRNA processing</keyword>